<keyword evidence="3" id="KW-1185">Reference proteome</keyword>
<dbReference type="Proteomes" id="UP001642360">
    <property type="component" value="Unassembled WGS sequence"/>
</dbReference>
<accession>A0ABC8SPA6</accession>
<gene>
    <name evidence="2" type="ORF">ILEXP_LOCUS27390</name>
</gene>
<proteinExistence type="predicted"/>
<comment type="caution">
    <text evidence="2">The sequence shown here is derived from an EMBL/GenBank/DDBJ whole genome shotgun (WGS) entry which is preliminary data.</text>
</comment>
<protein>
    <recommendedName>
        <fullName evidence="1">DUF3741 domain-containing protein</fullName>
    </recommendedName>
</protein>
<evidence type="ECO:0000259" key="1">
    <source>
        <dbReference type="Pfam" id="PF14383"/>
    </source>
</evidence>
<sequence>MIAEELSVGMEANHHTPSVIARLMGLDELPAWRVGLCTWSFLRIHVRNGELSNDGGSDGGDSASRQRSGEDLLIHFLRRGRLKKIERLQIWNQNLDLAGVIVVLRKTR</sequence>
<dbReference type="EMBL" id="CAUOFW020003236">
    <property type="protein sequence ID" value="CAK9158725.1"/>
    <property type="molecule type" value="Genomic_DNA"/>
</dbReference>
<dbReference type="Pfam" id="PF14383">
    <property type="entry name" value="VARLMGL"/>
    <property type="match status" value="1"/>
</dbReference>
<name>A0ABC8SPA6_9AQUA</name>
<evidence type="ECO:0000313" key="3">
    <source>
        <dbReference type="Proteomes" id="UP001642360"/>
    </source>
</evidence>
<organism evidence="2 3">
    <name type="scientific">Ilex paraguariensis</name>
    <name type="common">yerba mate</name>
    <dbReference type="NCBI Taxonomy" id="185542"/>
    <lineage>
        <taxon>Eukaryota</taxon>
        <taxon>Viridiplantae</taxon>
        <taxon>Streptophyta</taxon>
        <taxon>Embryophyta</taxon>
        <taxon>Tracheophyta</taxon>
        <taxon>Spermatophyta</taxon>
        <taxon>Magnoliopsida</taxon>
        <taxon>eudicotyledons</taxon>
        <taxon>Gunneridae</taxon>
        <taxon>Pentapetalae</taxon>
        <taxon>asterids</taxon>
        <taxon>campanulids</taxon>
        <taxon>Aquifoliales</taxon>
        <taxon>Aquifoliaceae</taxon>
        <taxon>Ilex</taxon>
    </lineage>
</organism>
<dbReference type="InterPro" id="IPR032795">
    <property type="entry name" value="DUF3741-assoc"/>
</dbReference>
<reference evidence="2 3" key="1">
    <citation type="submission" date="2024-02" db="EMBL/GenBank/DDBJ databases">
        <authorList>
            <person name="Vignale AGUSTIN F."/>
            <person name="Sosa J E."/>
            <person name="Modenutti C."/>
        </authorList>
    </citation>
    <scope>NUCLEOTIDE SEQUENCE [LARGE SCALE GENOMIC DNA]</scope>
</reference>
<evidence type="ECO:0000313" key="2">
    <source>
        <dbReference type="EMBL" id="CAK9158725.1"/>
    </source>
</evidence>
<feature type="domain" description="DUF3741" evidence="1">
    <location>
        <begin position="16"/>
        <end position="31"/>
    </location>
</feature>
<dbReference type="AlphaFoldDB" id="A0ABC8SPA6"/>